<dbReference type="Proteomes" id="UP000186110">
    <property type="component" value="Chromosome"/>
</dbReference>
<evidence type="ECO:0000313" key="3">
    <source>
        <dbReference type="Proteomes" id="UP000186110"/>
    </source>
</evidence>
<keyword evidence="3" id="KW-1185">Reference proteome</keyword>
<organism evidence="2 3">
    <name type="scientific">Rhodoferax saidenbachensis</name>
    <dbReference type="NCBI Taxonomy" id="1484693"/>
    <lineage>
        <taxon>Bacteria</taxon>
        <taxon>Pseudomonadati</taxon>
        <taxon>Pseudomonadota</taxon>
        <taxon>Betaproteobacteria</taxon>
        <taxon>Burkholderiales</taxon>
        <taxon>Comamonadaceae</taxon>
        <taxon>Rhodoferax</taxon>
    </lineage>
</organism>
<proteinExistence type="predicted"/>
<gene>
    <name evidence="2" type="ORF">RS694_19285</name>
</gene>
<evidence type="ECO:0000313" key="2">
    <source>
        <dbReference type="EMBL" id="APW44449.1"/>
    </source>
</evidence>
<dbReference type="eggNOG" id="ENOG50349KP">
    <property type="taxonomic scope" value="Bacteria"/>
</dbReference>
<dbReference type="AlphaFoldDB" id="A0A1P8KEK8"/>
<dbReference type="KEGG" id="rsb:RS694_19285"/>
<feature type="region of interest" description="Disordered" evidence="1">
    <location>
        <begin position="158"/>
        <end position="192"/>
    </location>
</feature>
<evidence type="ECO:0000256" key="1">
    <source>
        <dbReference type="SAM" id="MobiDB-lite"/>
    </source>
</evidence>
<dbReference type="EMBL" id="CP019239">
    <property type="protein sequence ID" value="APW44449.1"/>
    <property type="molecule type" value="Genomic_DNA"/>
</dbReference>
<name>A0A1P8KEK8_9BURK</name>
<protein>
    <submittedName>
        <fullName evidence="2">Uncharacterized protein</fullName>
    </submittedName>
</protein>
<accession>A0A1P8KEK8</accession>
<feature type="compositionally biased region" description="Low complexity" evidence="1">
    <location>
        <begin position="159"/>
        <end position="169"/>
    </location>
</feature>
<sequence>MPLRNLQIEVRQVQSGESQRNEAGSAGGVQIDSQGQVAVQGTLRLQQRQSQQSSSASQLVLVLNGRSARIALGTVWPLRVFQTWLRDGRLVTTQGTLLIQAGTGFSATPRWDGSDVVELEIAAQQAPGNAANAVGALQNNSSTTSVVVVPLGEWSTVAQSEQSSQDQQSGLAGGARVSTQSRTDVQVRVTAR</sequence>
<reference evidence="2 3" key="1">
    <citation type="submission" date="2017-01" db="EMBL/GenBank/DDBJ databases">
        <authorList>
            <person name="Mah S.A."/>
            <person name="Swanson W.J."/>
            <person name="Moy G.W."/>
            <person name="Vacquier V.D."/>
        </authorList>
    </citation>
    <scope>NUCLEOTIDE SEQUENCE [LARGE SCALE GENOMIC DNA]</scope>
    <source>
        <strain evidence="2 3">DSM 22694</strain>
    </source>
</reference>